<organism evidence="1">
    <name type="scientific">Asparagus officinalis</name>
    <name type="common">Garden asparagus</name>
    <dbReference type="NCBI Taxonomy" id="4686"/>
    <lineage>
        <taxon>Eukaryota</taxon>
        <taxon>Viridiplantae</taxon>
        <taxon>Streptophyta</taxon>
        <taxon>Embryophyta</taxon>
        <taxon>Tracheophyta</taxon>
        <taxon>Spermatophyta</taxon>
        <taxon>Magnoliopsida</taxon>
        <taxon>Liliopsida</taxon>
        <taxon>Asparagales</taxon>
        <taxon>Asparagaceae</taxon>
        <taxon>Asparagoideae</taxon>
        <taxon>Asparagus</taxon>
    </lineage>
</organism>
<dbReference type="AlphaFoldDB" id="Q2AA26"/>
<evidence type="ECO:0008006" key="2">
    <source>
        <dbReference type="Google" id="ProtNLM"/>
    </source>
</evidence>
<reference evidence="1" key="1">
    <citation type="submission" date="2006-03" db="EMBL/GenBank/DDBJ databases">
        <title>Comparative Sequence and Genetic Analyses of Asparagus BACs Reveal No Microsynteny with Onion or Rice.</title>
        <authorList>
            <person name="Jernej J."/>
            <person name="Telgmann A."/>
            <person name="Jung C."/>
            <person name="Cheung F."/>
            <person name="Havey M.J."/>
            <person name="Town C.D."/>
        </authorList>
    </citation>
    <scope>NUCLEOTIDE SEQUENCE</scope>
</reference>
<sequence>MNKLGVVMPYLIEWDTAPYPAKFLMRNDAILTRMFIGTLKGVAFEWFRKLEPGSITS</sequence>
<accession>Q2AA26</accession>
<gene>
    <name evidence="1" type="ORF">20.t00022</name>
</gene>
<evidence type="ECO:0000313" key="1">
    <source>
        <dbReference type="EMBL" id="ABD63170.1"/>
    </source>
</evidence>
<name>Q2AA26_ASPOF</name>
<proteinExistence type="predicted"/>
<protein>
    <recommendedName>
        <fullName evidence="2">Retrotransposon gag domain-containing protein</fullName>
    </recommendedName>
</protein>
<dbReference type="EMBL" id="AC183436">
    <property type="protein sequence ID" value="ABD63170.1"/>
    <property type="molecule type" value="Genomic_DNA"/>
</dbReference>